<evidence type="ECO:0000256" key="2">
    <source>
        <dbReference type="ARBA" id="ARBA00022971"/>
    </source>
</evidence>
<dbReference type="InterPro" id="IPR005053">
    <property type="entry name" value="MobA_MobL"/>
</dbReference>
<dbReference type="AlphaFoldDB" id="A0A838L1Y0"/>
<keyword evidence="6" id="KW-1185">Reference proteome</keyword>
<sequence>MAESETHRQPEYAHQWRALLARVAQEDRDFLGRVVRIRALEHQGSAPPQAGRRGRRGSGGPRQIGYDRSLLPRGFDLSRPSPLSARPRQTGDVRLPHFDMVRVTRAVVPRSRDGATHPRYPDRRRAGAHSVYAMDGAAVSMAAHVDYLVRSDALGTCDLIDAEAERQEENATAIYTNIEGGRDRIRSLFEAAEDHERVPRENWLITSSRDADEWATLAAQPDALAWVVEANLRLQTEIARVADEAKRRGKAEVRPFDVRVATVDCEQAFDRLAEWDAKGLPPNQLRFELGRTGRVQTRFVAELPADITPHQRRQVLERFCKHYEELGCMVLGAIHRPDPHNQNRNWHMHADVYDRPARWLEEHGCWDFAYATKDRWGRTHFPLRQNKVALLTRSADGQHHRGYGKALMKAERARLVAILNEVSAPESPRYVVGTYKENGIALTPTKKLGTRASALEEKGIVTAAGIANAHTVFYDLFRAVEKRRRDDDRALDRRLKKLALESLSDRPLDLDAIRVAIDGLKILHRRRQELEEFEIGVLMARSRADTVLRSLDAKGYQARITKRASAERIAMRQAAEDRLADIARAIPSPVERKRRTVALERAIRVCETEIERLIDRPSVRAAHRYRMSDPTRSAGMSHSAVDASKWTPVREARLRAWLDLHGADPNMFVFGHDGIVLGNAVPRAVRTLFQDLIHRPLVQERLAECHRAQTRPTGAVDRSVANIITPPPSHGAQSFDRKIEETFRPNPKRSGTNAEAAARKGLASHPDLAEVDAQPNLTGTQAADASGEASPTTRKENLRDRSVSNDATMPSPPRKADRHRGPGIRGQAQNLPPTADRQMPKGSKATSEPSHRPTGRGR</sequence>
<dbReference type="Proteomes" id="UP000570166">
    <property type="component" value="Unassembled WGS sequence"/>
</dbReference>
<proteinExistence type="inferred from homology"/>
<feature type="compositionally biased region" description="Basic and acidic residues" evidence="3">
    <location>
        <begin position="793"/>
        <end position="803"/>
    </location>
</feature>
<name>A0A838L1Y0_9SPHN</name>
<evidence type="ECO:0000259" key="4">
    <source>
        <dbReference type="Pfam" id="PF03389"/>
    </source>
</evidence>
<protein>
    <submittedName>
        <fullName evidence="5">MobA/MobL family protein</fullName>
    </submittedName>
</protein>
<feature type="region of interest" description="Disordered" evidence="3">
    <location>
        <begin position="780"/>
        <end position="858"/>
    </location>
</feature>
<gene>
    <name evidence="5" type="ORF">HZF05_02995</name>
</gene>
<feature type="region of interest" description="Disordered" evidence="3">
    <location>
        <begin position="708"/>
        <end position="764"/>
    </location>
</feature>
<keyword evidence="2" id="KW-0184">Conjugation</keyword>
<dbReference type="Pfam" id="PF03389">
    <property type="entry name" value="MobA_MobL"/>
    <property type="match status" value="1"/>
</dbReference>
<feature type="domain" description="MobA/MobL protein" evidence="4">
    <location>
        <begin position="287"/>
        <end position="458"/>
    </location>
</feature>
<dbReference type="Gene3D" id="3.30.930.30">
    <property type="match status" value="1"/>
</dbReference>
<evidence type="ECO:0000313" key="6">
    <source>
        <dbReference type="Proteomes" id="UP000570166"/>
    </source>
</evidence>
<comment type="similarity">
    <text evidence="1">Belongs to the MobA/MobL family.</text>
</comment>
<reference evidence="5 6" key="1">
    <citation type="submission" date="2020-07" db="EMBL/GenBank/DDBJ databases">
        <authorList>
            <person name="Sun Q."/>
        </authorList>
    </citation>
    <scope>NUCLEOTIDE SEQUENCE [LARGE SCALE GENOMIC DNA]</scope>
    <source>
        <strain evidence="5 6">CGMCC 1.13654</strain>
    </source>
</reference>
<evidence type="ECO:0000313" key="5">
    <source>
        <dbReference type="EMBL" id="MBA2933057.1"/>
    </source>
</evidence>
<evidence type="ECO:0000256" key="1">
    <source>
        <dbReference type="ARBA" id="ARBA00010873"/>
    </source>
</evidence>
<feature type="region of interest" description="Disordered" evidence="3">
    <location>
        <begin position="42"/>
        <end position="90"/>
    </location>
</feature>
<dbReference type="EMBL" id="JACEIB010000001">
    <property type="protein sequence ID" value="MBA2933057.1"/>
    <property type="molecule type" value="Genomic_DNA"/>
</dbReference>
<dbReference type="RefSeq" id="WP_160365117.1">
    <property type="nucleotide sequence ID" value="NZ_JACEIB010000001.1"/>
</dbReference>
<accession>A0A838L1Y0</accession>
<evidence type="ECO:0000256" key="3">
    <source>
        <dbReference type="SAM" id="MobiDB-lite"/>
    </source>
</evidence>
<comment type="caution">
    <text evidence="5">The sequence shown here is derived from an EMBL/GenBank/DDBJ whole genome shotgun (WGS) entry which is preliminary data.</text>
</comment>
<organism evidence="5 6">
    <name type="scientific">Sphingomonas chungangi</name>
    <dbReference type="NCBI Taxonomy" id="2683589"/>
    <lineage>
        <taxon>Bacteria</taxon>
        <taxon>Pseudomonadati</taxon>
        <taxon>Pseudomonadota</taxon>
        <taxon>Alphaproteobacteria</taxon>
        <taxon>Sphingomonadales</taxon>
        <taxon>Sphingomonadaceae</taxon>
        <taxon>Sphingomonas</taxon>
    </lineage>
</organism>